<dbReference type="Proteomes" id="UP000429523">
    <property type="component" value="Unassembled WGS sequence"/>
</dbReference>
<dbReference type="OrthoDB" id="429932at2759"/>
<evidence type="ECO:0000313" key="19">
    <source>
        <dbReference type="Proteomes" id="UP000460718"/>
    </source>
</evidence>
<evidence type="ECO:0000313" key="4">
    <source>
        <dbReference type="EMBL" id="KAE9023792.1"/>
    </source>
</evidence>
<dbReference type="EMBL" id="QXFY01000016">
    <property type="protein sequence ID" value="KAE9361752.1"/>
    <property type="molecule type" value="Genomic_DNA"/>
</dbReference>
<dbReference type="Proteomes" id="UP000476176">
    <property type="component" value="Unassembled WGS sequence"/>
</dbReference>
<evidence type="ECO:0000313" key="9">
    <source>
        <dbReference type="EMBL" id="KAE9255139.1"/>
    </source>
</evidence>
<protein>
    <recommendedName>
        <fullName evidence="2">MutL C-terminal dimerisation domain-containing protein</fullName>
    </recommendedName>
</protein>
<feature type="domain" description="MutL C-terminal dimerisation" evidence="2">
    <location>
        <begin position="687"/>
        <end position="860"/>
    </location>
</feature>
<dbReference type="Pfam" id="PF08676">
    <property type="entry name" value="MutL_C"/>
    <property type="match status" value="1"/>
</dbReference>
<dbReference type="EMBL" id="QXGE01000139">
    <property type="protein sequence ID" value="KAE9322956.1"/>
    <property type="molecule type" value="Genomic_DNA"/>
</dbReference>
<name>A0A6A4EB38_9STRA</name>
<evidence type="ECO:0000313" key="5">
    <source>
        <dbReference type="EMBL" id="KAE9139287.1"/>
    </source>
</evidence>
<dbReference type="PANTHER" id="PTHR10073:SF47">
    <property type="entry name" value="DNA MISMATCH REPAIR PROTEIN MLH3"/>
    <property type="match status" value="1"/>
</dbReference>
<dbReference type="Gene3D" id="3.30.1370.100">
    <property type="entry name" value="MutL, C-terminal domain, regulatory subdomain"/>
    <property type="match status" value="1"/>
</dbReference>
<dbReference type="EMBL" id="QXGD01000023">
    <property type="protein sequence ID" value="KAE9257457.1"/>
    <property type="molecule type" value="Genomic_DNA"/>
</dbReference>
<dbReference type="InterPro" id="IPR037198">
    <property type="entry name" value="MutL_C_sf"/>
</dbReference>
<evidence type="ECO:0000313" key="3">
    <source>
        <dbReference type="EMBL" id="KAE8949845.1"/>
    </source>
</evidence>
<dbReference type="SUPFAM" id="SSF118116">
    <property type="entry name" value="DNA mismatch repair protein MutL"/>
    <property type="match status" value="1"/>
</dbReference>
<evidence type="ECO:0000313" key="17">
    <source>
        <dbReference type="Proteomes" id="UP000440732"/>
    </source>
</evidence>
<dbReference type="Proteomes" id="UP000440732">
    <property type="component" value="Unassembled WGS sequence"/>
</dbReference>
<evidence type="ECO:0000313" key="20">
    <source>
        <dbReference type="Proteomes" id="UP000476176"/>
    </source>
</evidence>
<evidence type="ECO:0000313" key="6">
    <source>
        <dbReference type="EMBL" id="KAE9140075.1"/>
    </source>
</evidence>
<dbReference type="Proteomes" id="UP000488956">
    <property type="component" value="Unassembled WGS sequence"/>
</dbReference>
<sequence length="901" mass="102242">MALNVLDRKTREVIAASYALPDLETAIQQVVYNAIDAHAKRIRLSVNVVDASFSAVDDGDGIQPDDLYKFIGECYASSRNSPPASSEKQQRAYGSRGAFLFEMIALAKVVEIESRVQDHWTSWRKVFKEGEVAFNAASKQIHEAPGTKVCVSNLFGKLPVRHKDLSRNRRYRRQVIQDIHNFCVSISMIWPSLSLDIQFKGEEVRPVIIPAVKSCDERFQTHFGPMLGDELHYVSFSSKTSQFSIRGYFAFIPGGREGLAQGIKQAKSYYQFAFLGNEWVRECQQICSRVITDAALECLSAIPIFILKVAAPSKEYDILRIKTEDRVLFKNTETFQEFLVEFVQSLTTPEESKIEQTSQCGAALPKVRPSQILSPAEAPVISDLLLHQMSQNAVCLSRSRNVDHITQASFSGLSDEDLMAANITSHDQVLFEPEDFLLPNTAEDRVVWPEVFDDDYISNRVSTTCQACGQTNVRAFEVTGDVDVVESEIYFQDEWSSYEVATHRISEGYRADFQHFDQEDDSRAEGDLEDIFFSSQALVVNDRADDATQKISARTPWFSSKPDAYDCADVFLGVYQDHQDTTRRDSASFNQLCERDQTVEYTFVDAKQSGDETHSQLPLPRPAFPSVTSTYFDEVAQTARSFRGRWSRLATTPVKHLSAALQVDSVQLLNGLQSIKISKSTLADMKVIRQVDRKFILVKADTTQGMLLLCIDQHAADERVRLEKLEEDMFGRNGALRRLEIQRHEPPLVFRMNAKERETLHRHEELISRWGFDFEFTAAKSERLVYVHDRSEAQEEERVLLHATPKVEKRVANGDDFRDFIQLLAGADERNLHSNIRPPVITRLLHSRACRSAIMFGDHLSTGQCKDLIEELKTCQLPFQCAHGRPSVVPLAEIQRNRSRK</sequence>
<evidence type="ECO:0000313" key="11">
    <source>
        <dbReference type="EMBL" id="KAE9322956.1"/>
    </source>
</evidence>
<dbReference type="Gene3D" id="3.30.565.10">
    <property type="entry name" value="Histidine kinase-like ATPase, C-terminal domain"/>
    <property type="match status" value="1"/>
</dbReference>
<dbReference type="GO" id="GO:0005524">
    <property type="term" value="F:ATP binding"/>
    <property type="evidence" value="ECO:0007669"/>
    <property type="project" value="InterPro"/>
</dbReference>
<dbReference type="Proteomes" id="UP000433483">
    <property type="component" value="Unassembled WGS sequence"/>
</dbReference>
<evidence type="ECO:0000256" key="1">
    <source>
        <dbReference type="ARBA" id="ARBA00006082"/>
    </source>
</evidence>
<dbReference type="Proteomes" id="UP000441208">
    <property type="component" value="Unassembled WGS sequence"/>
</dbReference>
<dbReference type="SUPFAM" id="SSF55874">
    <property type="entry name" value="ATPase domain of HSP90 chaperone/DNA topoisomerase II/histidine kinase"/>
    <property type="match status" value="1"/>
</dbReference>
<dbReference type="Proteomes" id="UP000486351">
    <property type="component" value="Unassembled WGS sequence"/>
</dbReference>
<dbReference type="EMBL" id="QXGB01000016">
    <property type="protein sequence ID" value="KAE9237196.1"/>
    <property type="molecule type" value="Genomic_DNA"/>
</dbReference>
<dbReference type="Proteomes" id="UP000437068">
    <property type="component" value="Unassembled WGS sequence"/>
</dbReference>
<proteinExistence type="inferred from homology"/>
<organism evidence="11 15">
    <name type="scientific">Phytophthora fragariae</name>
    <dbReference type="NCBI Taxonomy" id="53985"/>
    <lineage>
        <taxon>Eukaryota</taxon>
        <taxon>Sar</taxon>
        <taxon>Stramenopiles</taxon>
        <taxon>Oomycota</taxon>
        <taxon>Peronosporomycetes</taxon>
        <taxon>Peronosporales</taxon>
        <taxon>Peronosporaceae</taxon>
        <taxon>Phytophthora</taxon>
    </lineage>
</organism>
<dbReference type="Proteomes" id="UP000460718">
    <property type="component" value="Unassembled WGS sequence"/>
</dbReference>
<dbReference type="EMBL" id="QXGF01000013">
    <property type="protein sequence ID" value="KAE8949845.1"/>
    <property type="molecule type" value="Genomic_DNA"/>
</dbReference>
<dbReference type="Gene3D" id="3.30.1540.20">
    <property type="entry name" value="MutL, C-terminal domain, dimerisation subdomain"/>
    <property type="match status" value="1"/>
</dbReference>
<evidence type="ECO:0000313" key="10">
    <source>
        <dbReference type="EMBL" id="KAE9257457.1"/>
    </source>
</evidence>
<dbReference type="GO" id="GO:0140664">
    <property type="term" value="F:ATP-dependent DNA damage sensor activity"/>
    <property type="evidence" value="ECO:0007669"/>
    <property type="project" value="InterPro"/>
</dbReference>
<dbReference type="EMBL" id="QXFW01000131">
    <property type="protein sequence ID" value="KAE9023792.1"/>
    <property type="molecule type" value="Genomic_DNA"/>
</dbReference>
<dbReference type="InterPro" id="IPR042120">
    <property type="entry name" value="MutL_C_dimsub"/>
</dbReference>
<dbReference type="InterPro" id="IPR014790">
    <property type="entry name" value="MutL_C"/>
</dbReference>
<evidence type="ECO:0000313" key="8">
    <source>
        <dbReference type="EMBL" id="KAE9237196.1"/>
    </source>
</evidence>
<reference evidence="13 14" key="1">
    <citation type="submission" date="2018-08" db="EMBL/GenBank/DDBJ databases">
        <title>Genomic investigation of the strawberry pathogen Phytophthora fragariae indicates pathogenicity is determined by transcriptional variation in three key races.</title>
        <authorList>
            <person name="Adams T.M."/>
            <person name="Armitage A.D."/>
            <person name="Sobczyk M.K."/>
            <person name="Bates H.J."/>
            <person name="Dunwell J.M."/>
            <person name="Nellist C.F."/>
            <person name="Harrison R.J."/>
        </authorList>
    </citation>
    <scope>NUCLEOTIDE SEQUENCE [LARGE SCALE GENOMIC DNA]</scope>
    <source>
        <strain evidence="11 15">A4</strain>
        <strain evidence="10 16">BC-1</strain>
        <strain evidence="9 20">BC-23</strain>
        <strain evidence="8 14">NOV-27</strain>
        <strain evidence="7 17">NOV-5</strain>
        <strain evidence="6 18">NOV-71</strain>
        <strain evidence="12 21">NOV-77</strain>
        <strain evidence="3 13">NOV-9</strain>
        <strain evidence="5 22">ONT-3</strain>
        <strain evidence="4 19">SCRP245</strain>
    </source>
</reference>
<dbReference type="GO" id="GO:0016887">
    <property type="term" value="F:ATP hydrolysis activity"/>
    <property type="evidence" value="ECO:0007669"/>
    <property type="project" value="InterPro"/>
</dbReference>
<dbReference type="EMBL" id="QXFZ01000017">
    <property type="protein sequence ID" value="KAE9140075.1"/>
    <property type="molecule type" value="Genomic_DNA"/>
</dbReference>
<evidence type="ECO:0000313" key="7">
    <source>
        <dbReference type="EMBL" id="KAE9155452.1"/>
    </source>
</evidence>
<dbReference type="SMART" id="SM00853">
    <property type="entry name" value="MutL_C"/>
    <property type="match status" value="1"/>
</dbReference>
<dbReference type="Pfam" id="PF13589">
    <property type="entry name" value="HATPase_c_3"/>
    <property type="match status" value="1"/>
</dbReference>
<dbReference type="Proteomes" id="UP000440367">
    <property type="component" value="Unassembled WGS sequence"/>
</dbReference>
<dbReference type="EMBL" id="QXGC01000015">
    <property type="protein sequence ID" value="KAE9255139.1"/>
    <property type="molecule type" value="Genomic_DNA"/>
</dbReference>
<comment type="similarity">
    <text evidence="1">Belongs to the DNA mismatch repair MutL/HexB family.</text>
</comment>
<dbReference type="AlphaFoldDB" id="A0A6A4EB38"/>
<dbReference type="GO" id="GO:0032300">
    <property type="term" value="C:mismatch repair complex"/>
    <property type="evidence" value="ECO:0007669"/>
    <property type="project" value="InterPro"/>
</dbReference>
<dbReference type="InterPro" id="IPR036890">
    <property type="entry name" value="HATPase_C_sf"/>
</dbReference>
<dbReference type="InterPro" id="IPR038973">
    <property type="entry name" value="MutL/Mlh/Pms-like"/>
</dbReference>
<evidence type="ECO:0000259" key="2">
    <source>
        <dbReference type="SMART" id="SM00853"/>
    </source>
</evidence>
<evidence type="ECO:0000313" key="13">
    <source>
        <dbReference type="Proteomes" id="UP000429523"/>
    </source>
</evidence>
<dbReference type="GO" id="GO:0006298">
    <property type="term" value="P:mismatch repair"/>
    <property type="evidence" value="ECO:0007669"/>
    <property type="project" value="InterPro"/>
</dbReference>
<dbReference type="EMBL" id="QXGA01000013">
    <property type="protein sequence ID" value="KAE9155452.1"/>
    <property type="molecule type" value="Genomic_DNA"/>
</dbReference>
<evidence type="ECO:0000313" key="22">
    <source>
        <dbReference type="Proteomes" id="UP000488956"/>
    </source>
</evidence>
<evidence type="ECO:0000313" key="14">
    <source>
        <dbReference type="Proteomes" id="UP000433483"/>
    </source>
</evidence>
<evidence type="ECO:0000313" key="21">
    <source>
        <dbReference type="Proteomes" id="UP000486351"/>
    </source>
</evidence>
<dbReference type="InterPro" id="IPR042121">
    <property type="entry name" value="MutL_C_regsub"/>
</dbReference>
<dbReference type="PANTHER" id="PTHR10073">
    <property type="entry name" value="DNA MISMATCH REPAIR PROTEIN MLH, PMS, MUTL"/>
    <property type="match status" value="1"/>
</dbReference>
<evidence type="ECO:0000313" key="15">
    <source>
        <dbReference type="Proteomes" id="UP000437068"/>
    </source>
</evidence>
<evidence type="ECO:0000313" key="16">
    <source>
        <dbReference type="Proteomes" id="UP000440367"/>
    </source>
</evidence>
<keyword evidence="14" id="KW-1185">Reference proteome</keyword>
<dbReference type="EMBL" id="QXFX01000013">
    <property type="protein sequence ID" value="KAE9139287.1"/>
    <property type="molecule type" value="Genomic_DNA"/>
</dbReference>
<evidence type="ECO:0000313" key="18">
    <source>
        <dbReference type="Proteomes" id="UP000441208"/>
    </source>
</evidence>
<gene>
    <name evidence="11" type="ORF">PF001_g4160</name>
    <name evidence="10" type="ORF">PF002_g1034</name>
    <name evidence="9" type="ORF">PF004_g731</name>
    <name evidence="8" type="ORF">PF005_g764</name>
    <name evidence="7" type="ORF">PF006_g616</name>
    <name evidence="6" type="ORF">PF007_g809</name>
    <name evidence="12" type="ORF">PF008_g747</name>
    <name evidence="3" type="ORF">PF009_g657</name>
    <name evidence="5" type="ORF">PF010_g649</name>
    <name evidence="4" type="ORF">PF011_g3804</name>
</gene>
<evidence type="ECO:0000313" key="12">
    <source>
        <dbReference type="EMBL" id="KAE9361752.1"/>
    </source>
</evidence>
<comment type="caution">
    <text evidence="11">The sequence shown here is derived from an EMBL/GenBank/DDBJ whole genome shotgun (WGS) entry which is preliminary data.</text>
</comment>
<accession>A0A6A4EB38</accession>